<dbReference type="STRING" id="3694.A0A2K2BK50"/>
<dbReference type="EMBL" id="CM009291">
    <property type="protein sequence ID" value="PNT50156.1"/>
    <property type="molecule type" value="Genomic_DNA"/>
</dbReference>
<dbReference type="Proteomes" id="UP000006729">
    <property type="component" value="Chromosome 2"/>
</dbReference>
<dbReference type="AlphaFoldDB" id="A0A2K2BK50"/>
<protein>
    <recommendedName>
        <fullName evidence="3">F-box domain-containing protein</fullName>
    </recommendedName>
</protein>
<reference evidence="1 2" key="1">
    <citation type="journal article" date="2006" name="Science">
        <title>The genome of black cottonwood, Populus trichocarpa (Torr. &amp; Gray).</title>
        <authorList>
            <person name="Tuskan G.A."/>
            <person name="Difazio S."/>
            <person name="Jansson S."/>
            <person name="Bohlmann J."/>
            <person name="Grigoriev I."/>
            <person name="Hellsten U."/>
            <person name="Putnam N."/>
            <person name="Ralph S."/>
            <person name="Rombauts S."/>
            <person name="Salamov A."/>
            <person name="Schein J."/>
            <person name="Sterck L."/>
            <person name="Aerts A."/>
            <person name="Bhalerao R.R."/>
            <person name="Bhalerao R.P."/>
            <person name="Blaudez D."/>
            <person name="Boerjan W."/>
            <person name="Brun A."/>
            <person name="Brunner A."/>
            <person name="Busov V."/>
            <person name="Campbell M."/>
            <person name="Carlson J."/>
            <person name="Chalot M."/>
            <person name="Chapman J."/>
            <person name="Chen G.L."/>
            <person name="Cooper D."/>
            <person name="Coutinho P.M."/>
            <person name="Couturier J."/>
            <person name="Covert S."/>
            <person name="Cronk Q."/>
            <person name="Cunningham R."/>
            <person name="Davis J."/>
            <person name="Degroeve S."/>
            <person name="Dejardin A."/>
            <person name="Depamphilis C."/>
            <person name="Detter J."/>
            <person name="Dirks B."/>
            <person name="Dubchak I."/>
            <person name="Duplessis S."/>
            <person name="Ehlting J."/>
            <person name="Ellis B."/>
            <person name="Gendler K."/>
            <person name="Goodstein D."/>
            <person name="Gribskov M."/>
            <person name="Grimwood J."/>
            <person name="Groover A."/>
            <person name="Gunter L."/>
            <person name="Hamberger B."/>
            <person name="Heinze B."/>
            <person name="Helariutta Y."/>
            <person name="Henrissat B."/>
            <person name="Holligan D."/>
            <person name="Holt R."/>
            <person name="Huang W."/>
            <person name="Islam-Faridi N."/>
            <person name="Jones S."/>
            <person name="Jones-Rhoades M."/>
            <person name="Jorgensen R."/>
            <person name="Joshi C."/>
            <person name="Kangasjarvi J."/>
            <person name="Karlsson J."/>
            <person name="Kelleher C."/>
            <person name="Kirkpatrick R."/>
            <person name="Kirst M."/>
            <person name="Kohler A."/>
            <person name="Kalluri U."/>
            <person name="Larimer F."/>
            <person name="Leebens-Mack J."/>
            <person name="Leple J.C."/>
            <person name="Locascio P."/>
            <person name="Lou Y."/>
            <person name="Lucas S."/>
            <person name="Martin F."/>
            <person name="Montanini B."/>
            <person name="Napoli C."/>
            <person name="Nelson D.R."/>
            <person name="Nelson C."/>
            <person name="Nieminen K."/>
            <person name="Nilsson O."/>
            <person name="Pereda V."/>
            <person name="Peter G."/>
            <person name="Philippe R."/>
            <person name="Pilate G."/>
            <person name="Poliakov A."/>
            <person name="Razumovskaya J."/>
            <person name="Richardson P."/>
            <person name="Rinaldi C."/>
            <person name="Ritland K."/>
            <person name="Rouze P."/>
            <person name="Ryaboy D."/>
            <person name="Schmutz J."/>
            <person name="Schrader J."/>
            <person name="Segerman B."/>
            <person name="Shin H."/>
            <person name="Siddiqui A."/>
            <person name="Sterky F."/>
            <person name="Terry A."/>
            <person name="Tsai C.J."/>
            <person name="Uberbacher E."/>
            <person name="Unneberg P."/>
            <person name="Vahala J."/>
            <person name="Wall K."/>
            <person name="Wessler S."/>
            <person name="Yang G."/>
            <person name="Yin T."/>
            <person name="Douglas C."/>
            <person name="Marra M."/>
            <person name="Sandberg G."/>
            <person name="Van de Peer Y."/>
            <person name="Rokhsar D."/>
        </authorList>
    </citation>
    <scope>NUCLEOTIDE SEQUENCE [LARGE SCALE GENOMIC DNA]</scope>
    <source>
        <strain evidence="2">cv. Nisqually</strain>
    </source>
</reference>
<organism evidence="1 2">
    <name type="scientific">Populus trichocarpa</name>
    <name type="common">Western balsam poplar</name>
    <name type="synonym">Populus balsamifera subsp. trichocarpa</name>
    <dbReference type="NCBI Taxonomy" id="3694"/>
    <lineage>
        <taxon>Eukaryota</taxon>
        <taxon>Viridiplantae</taxon>
        <taxon>Streptophyta</taxon>
        <taxon>Embryophyta</taxon>
        <taxon>Tracheophyta</taxon>
        <taxon>Spermatophyta</taxon>
        <taxon>Magnoliopsida</taxon>
        <taxon>eudicotyledons</taxon>
        <taxon>Gunneridae</taxon>
        <taxon>Pentapetalae</taxon>
        <taxon>rosids</taxon>
        <taxon>fabids</taxon>
        <taxon>Malpighiales</taxon>
        <taxon>Salicaceae</taxon>
        <taxon>Saliceae</taxon>
        <taxon>Populus</taxon>
    </lineage>
</organism>
<evidence type="ECO:0000313" key="2">
    <source>
        <dbReference type="Proteomes" id="UP000006729"/>
    </source>
</evidence>
<dbReference type="PANTHER" id="PTHR47149">
    <property type="entry name" value="F-BOX PROTEIN RMF"/>
    <property type="match status" value="1"/>
</dbReference>
<evidence type="ECO:0008006" key="3">
    <source>
        <dbReference type="Google" id="ProtNLM"/>
    </source>
</evidence>
<dbReference type="GO" id="GO:0005634">
    <property type="term" value="C:nucleus"/>
    <property type="evidence" value="ECO:0000318"/>
    <property type="project" value="GO_Central"/>
</dbReference>
<gene>
    <name evidence="1" type="ORF">POPTR_002G170400</name>
</gene>
<dbReference type="InParanoid" id="A0A2K2BK50"/>
<proteinExistence type="predicted"/>
<keyword evidence="2" id="KW-1185">Reference proteome</keyword>
<evidence type="ECO:0000313" key="1">
    <source>
        <dbReference type="EMBL" id="PNT50156.1"/>
    </source>
</evidence>
<sequence length="244" mass="27154">MSTPIAHGNFIRCLQKRYEVDLWTEITRFLDGKPLAKLAATCRWFHTFSCLRDLQVPAPCHVALLSERLSLPLKIINKDDVEKALESCGACVLGNIRKGIWTAGNSNLICSLFRCPACELDTCEGAMQTLEARHIKLFLCEGFRNGSWNYELIGSYTINKSVGAASGGIFDLKLIKDRAMAGVFSFKSRAGQTSDLQPKAINTFHSVAIRTNLQENQGLLTKYYTMRAGSDEEVVSIRISQQLV</sequence>
<accession>A0A2K2BK50</accession>
<dbReference type="GO" id="GO:0061458">
    <property type="term" value="P:reproductive system development"/>
    <property type="evidence" value="ECO:0000318"/>
    <property type="project" value="GO_Central"/>
</dbReference>
<dbReference type="PANTHER" id="PTHR47149:SF1">
    <property type="entry name" value="F-BOX PROTEIN RMF"/>
    <property type="match status" value="1"/>
</dbReference>
<name>A0A2K2BK50_POPTR</name>